<feature type="transmembrane region" description="Helical" evidence="2">
    <location>
        <begin position="164"/>
        <end position="188"/>
    </location>
</feature>
<feature type="transmembrane region" description="Helical" evidence="2">
    <location>
        <begin position="347"/>
        <end position="369"/>
    </location>
</feature>
<feature type="compositionally biased region" description="Low complexity" evidence="1">
    <location>
        <begin position="507"/>
        <end position="521"/>
    </location>
</feature>
<evidence type="ECO:0000256" key="1">
    <source>
        <dbReference type="SAM" id="MobiDB-lite"/>
    </source>
</evidence>
<organism evidence="3">
    <name type="scientific">Rhizobium leguminosarum bv. trifolii</name>
    <dbReference type="NCBI Taxonomy" id="386"/>
    <lineage>
        <taxon>Bacteria</taxon>
        <taxon>Pseudomonadati</taxon>
        <taxon>Pseudomonadota</taxon>
        <taxon>Alphaproteobacteria</taxon>
        <taxon>Hyphomicrobiales</taxon>
        <taxon>Rhizobiaceae</taxon>
        <taxon>Rhizobium/Agrobacterium group</taxon>
        <taxon>Rhizobium</taxon>
    </lineage>
</organism>
<reference evidence="3" key="1">
    <citation type="journal article" date="2007" name="Genomics">
        <title>Syntenic arrangements of the surface polysaccharide biosynthesis genes in Rhizobium leguminosarum.</title>
        <authorList>
            <person name="Krol J.E."/>
            <person name="Mazur A."/>
            <person name="Marczak M."/>
            <person name="Skorupska A."/>
        </authorList>
    </citation>
    <scope>NUCLEOTIDE SEQUENCE</scope>
    <source>
        <strain evidence="3">TA1</strain>
    </source>
</reference>
<feature type="transmembrane region" description="Helical" evidence="2">
    <location>
        <begin position="224"/>
        <end position="243"/>
    </location>
</feature>
<evidence type="ECO:0000313" key="3">
    <source>
        <dbReference type="EMBL" id="ABD36553.1"/>
    </source>
</evidence>
<feature type="transmembrane region" description="Helical" evidence="2">
    <location>
        <begin position="375"/>
        <end position="399"/>
    </location>
</feature>
<feature type="region of interest" description="Disordered" evidence="1">
    <location>
        <begin position="506"/>
        <end position="527"/>
    </location>
</feature>
<dbReference type="AlphaFoldDB" id="Q2EFK9"/>
<dbReference type="EMBL" id="DQ384109">
    <property type="protein sequence ID" value="ABD36553.1"/>
    <property type="molecule type" value="Genomic_DNA"/>
</dbReference>
<evidence type="ECO:0000256" key="2">
    <source>
        <dbReference type="SAM" id="Phobius"/>
    </source>
</evidence>
<accession>Q2EFK9</accession>
<feature type="transmembrane region" description="Helical" evidence="2">
    <location>
        <begin position="79"/>
        <end position="102"/>
    </location>
</feature>
<keyword evidence="2" id="KW-0472">Membrane</keyword>
<name>Q2EFK9_RHILT</name>
<feature type="transmembrane region" description="Helical" evidence="2">
    <location>
        <begin position="140"/>
        <end position="157"/>
    </location>
</feature>
<proteinExistence type="predicted"/>
<gene>
    <name evidence="3" type="primary">orf5</name>
</gene>
<feature type="transmembrane region" description="Helical" evidence="2">
    <location>
        <begin position="45"/>
        <end position="67"/>
    </location>
</feature>
<keyword evidence="2" id="KW-0812">Transmembrane</keyword>
<keyword evidence="2" id="KW-1133">Transmembrane helix</keyword>
<protein>
    <submittedName>
        <fullName evidence="3">Integral cytoplasmic membrane protein</fullName>
    </submittedName>
</protein>
<sequence>MSIEPIGFIVLLLGLLGMVNGARFAVATLCLSTLLGAAAALQLPALGGSSIQPSHLLVLFLVAAALLRPAQTQAMLTSLAYPGPGFWFAAYILFSVASSFFLPRIFAGATLVYSSARDATGMMSTVAAPLSPGSSNLSQSVYLLGDLACFAVISGLARLGYARFIALQLIVASIACFALALIDIGTFLTDQSYLLDVIRNANYTMHTAETISGFKRIVGSFPEASTYGAVALAYFSFTLMLWLERVQSRMAGLATAFHRPDDRPSHIDNRLYRRHLHCLHVRAILLETTDRRPGHDPARDTPGDPLFLIPCAIVALSLVPDAWDSIAGLVNTTLSDKLQSQSGEERTAWNTLALIAFVDTATFGAGLGTVRASSFIAALLSNVGLTGTLLFAAFLYSLVRASGRHRSGDREMHAIGNAAVMASIAQVASAAISGSGTDLGLLFSTTAGLAAGCLAATNTSPRRATRSLANRTPLETSTSLMRAPDVLNAMTPAVELRHGVAWQSHQAVGAPARGRSRPAAPHLSRIA</sequence>